<dbReference type="PANTHER" id="PTHR42899:SF1">
    <property type="entry name" value="SPERMATOGENESIS-ASSOCIATED PROTEIN 20"/>
    <property type="match status" value="1"/>
</dbReference>
<dbReference type="PIRSF" id="PIRSF006402">
    <property type="entry name" value="UCP006402_thioredoxin"/>
    <property type="match status" value="1"/>
</dbReference>
<dbReference type="Gene3D" id="1.50.10.10">
    <property type="match status" value="1"/>
</dbReference>
<dbReference type="EMBL" id="VORB01000001">
    <property type="protein sequence ID" value="TXC85222.1"/>
    <property type="molecule type" value="Genomic_DNA"/>
</dbReference>
<protein>
    <submittedName>
        <fullName evidence="2">Thioredoxin domain-containing protein</fullName>
    </submittedName>
</protein>
<sequence>MKLRLIVLSTIFITSCQPPKQTMDQEKQTPTSPRKEYTNALINEASPYLLQHAHNPVDWLPWGQEAFEKAKKENKLVLVSIGYSSCHWCHVMEHESFEDTAVAKLMNDNFICIKVDREERPDVDEIYMTAVQIMTQQGGWPLNCFTLPDGRPIYGGTYFRKNQWVDVLEQLANMYRQTPDKVIEYAESLTSAIKQHTLINPKANNTNVDTNWLKDQITTIEKSFDKKNGGHNGAPKFPMPAEWDFLLEYACSPGKEELKAHVLFTLKKMAMGGIYDHVGGGFARYSTDENWKVPHFEKMLYDNGQLLSVYSKAYRVSADPLFKTTVSGIIDWLKREMLHQNGGFYAALDADSEGEEGKFYVWTREELENSLSESKLELATSYFNFNQHGYWEHGNYIPLLTDQSLEILHKEPSSISDLKSKLLKLRANRVRPGLDDKQICSWNAYTVEGLLEAYISFGNPEFLDMAENTLRFLLDQCFNEKDKRLYHYYKEGGRKDADFLEDYAALIQALIKTYEVTGSQQYISTAKKLLEIVEEKFEKMNGFYPDRPSGLDATLITPTLSKSDNVTPSPNALLAQAKYKLGIIYYKTDWVDEAVKMANQLSSDIESYPTGYVNWLRIINWEHHKFFEIAVIGIPEPKIIENIARYPIFNKLLLHGNAEVPMLTDKREEAIYVCEKRVCKKPVTSFSEAKKLMLGN</sequence>
<feature type="domain" description="Spermatogenesis-associated protein 20-like TRX" evidence="1">
    <location>
        <begin position="38"/>
        <end position="193"/>
    </location>
</feature>
<comment type="caution">
    <text evidence="2">The sequence shown here is derived from an EMBL/GenBank/DDBJ whole genome shotgun (WGS) entry which is preliminary data.</text>
</comment>
<dbReference type="Pfam" id="PF03190">
    <property type="entry name" value="Thioredox_DsbH"/>
    <property type="match status" value="1"/>
</dbReference>
<dbReference type="InterPro" id="IPR012341">
    <property type="entry name" value="6hp_glycosidase-like_sf"/>
</dbReference>
<name>A0A5C6VI99_9FLAO</name>
<dbReference type="OrthoDB" id="9762614at2"/>
<dbReference type="InterPro" id="IPR036249">
    <property type="entry name" value="Thioredoxin-like_sf"/>
</dbReference>
<accession>A0A5C6VI99</accession>
<dbReference type="SUPFAM" id="SSF48208">
    <property type="entry name" value="Six-hairpin glycosidases"/>
    <property type="match status" value="1"/>
</dbReference>
<dbReference type="AlphaFoldDB" id="A0A5C6VI99"/>
<dbReference type="SUPFAM" id="SSF52833">
    <property type="entry name" value="Thioredoxin-like"/>
    <property type="match status" value="1"/>
</dbReference>
<dbReference type="InterPro" id="IPR008928">
    <property type="entry name" value="6-hairpin_glycosidase_sf"/>
</dbReference>
<dbReference type="RefSeq" id="WP_147012446.1">
    <property type="nucleotide sequence ID" value="NZ_VORB01000001.1"/>
</dbReference>
<dbReference type="InterPro" id="IPR004879">
    <property type="entry name" value="Ssp411-like_TRX"/>
</dbReference>
<dbReference type="GO" id="GO:0005975">
    <property type="term" value="P:carbohydrate metabolic process"/>
    <property type="evidence" value="ECO:0007669"/>
    <property type="project" value="InterPro"/>
</dbReference>
<dbReference type="PANTHER" id="PTHR42899">
    <property type="entry name" value="SPERMATOGENESIS-ASSOCIATED PROTEIN 20"/>
    <property type="match status" value="1"/>
</dbReference>
<keyword evidence="3" id="KW-1185">Reference proteome</keyword>
<dbReference type="Proteomes" id="UP000321168">
    <property type="component" value="Unassembled WGS sequence"/>
</dbReference>
<evidence type="ECO:0000313" key="3">
    <source>
        <dbReference type="Proteomes" id="UP000321168"/>
    </source>
</evidence>
<evidence type="ECO:0000259" key="1">
    <source>
        <dbReference type="Pfam" id="PF03190"/>
    </source>
</evidence>
<dbReference type="CDD" id="cd02955">
    <property type="entry name" value="SSP411"/>
    <property type="match status" value="1"/>
</dbReference>
<dbReference type="Gene3D" id="3.40.30.10">
    <property type="entry name" value="Glutaredoxin"/>
    <property type="match status" value="1"/>
</dbReference>
<organism evidence="2 3">
    <name type="scientific">Luteibaculum oceani</name>
    <dbReference type="NCBI Taxonomy" id="1294296"/>
    <lineage>
        <taxon>Bacteria</taxon>
        <taxon>Pseudomonadati</taxon>
        <taxon>Bacteroidota</taxon>
        <taxon>Flavobacteriia</taxon>
        <taxon>Flavobacteriales</taxon>
        <taxon>Luteibaculaceae</taxon>
        <taxon>Luteibaculum</taxon>
    </lineage>
</organism>
<proteinExistence type="predicted"/>
<gene>
    <name evidence="2" type="ORF">FRX97_00955</name>
</gene>
<dbReference type="InterPro" id="IPR024705">
    <property type="entry name" value="Ssp411"/>
</dbReference>
<dbReference type="PROSITE" id="PS51257">
    <property type="entry name" value="PROKAR_LIPOPROTEIN"/>
    <property type="match status" value="1"/>
</dbReference>
<dbReference type="Gene3D" id="1.50.10.20">
    <property type="match status" value="1"/>
</dbReference>
<reference evidence="2 3" key="1">
    <citation type="submission" date="2019-08" db="EMBL/GenBank/DDBJ databases">
        <title>Genome of Luteibaculum oceani JCM 18817.</title>
        <authorList>
            <person name="Bowman J.P."/>
        </authorList>
    </citation>
    <scope>NUCLEOTIDE SEQUENCE [LARGE SCALE GENOMIC DNA]</scope>
    <source>
        <strain evidence="2 3">JCM 18817</strain>
    </source>
</reference>
<evidence type="ECO:0000313" key="2">
    <source>
        <dbReference type="EMBL" id="TXC85222.1"/>
    </source>
</evidence>